<reference evidence="2" key="1">
    <citation type="submission" date="2019-11" db="EMBL/GenBank/DDBJ databases">
        <authorList>
            <person name="Feng L."/>
        </authorList>
    </citation>
    <scope>NUCLEOTIDE SEQUENCE</scope>
    <source>
        <strain evidence="2">CnexileLFYP112</strain>
    </source>
</reference>
<accession>A0A6N2WET7</accession>
<protein>
    <submittedName>
        <fullName evidence="2">Cell division suppressor protein YneA</fullName>
    </submittedName>
</protein>
<evidence type="ECO:0000259" key="1">
    <source>
        <dbReference type="PROSITE" id="PS51782"/>
    </source>
</evidence>
<keyword evidence="2" id="KW-0131">Cell cycle</keyword>
<proteinExistence type="predicted"/>
<dbReference type="InterPro" id="IPR036779">
    <property type="entry name" value="LysM_dom_sf"/>
</dbReference>
<keyword evidence="2" id="KW-0132">Cell division</keyword>
<dbReference type="CDD" id="cd00118">
    <property type="entry name" value="LysM"/>
    <property type="match status" value="1"/>
</dbReference>
<dbReference type="EMBL" id="CACRTG010000046">
    <property type="protein sequence ID" value="VYT40740.1"/>
    <property type="molecule type" value="Genomic_DNA"/>
</dbReference>
<gene>
    <name evidence="2" type="primary">yneA</name>
    <name evidence="2" type="ORF">CNLFYP112_00973</name>
</gene>
<dbReference type="AlphaFoldDB" id="A0A6N2WET7"/>
<organism evidence="2">
    <name type="scientific">[Clostridium] nexile</name>
    <dbReference type="NCBI Taxonomy" id="29361"/>
    <lineage>
        <taxon>Bacteria</taxon>
        <taxon>Bacillati</taxon>
        <taxon>Bacillota</taxon>
        <taxon>Clostridia</taxon>
        <taxon>Lachnospirales</taxon>
        <taxon>Lachnospiraceae</taxon>
        <taxon>Tyzzerella</taxon>
    </lineage>
</organism>
<dbReference type="SMART" id="SM00257">
    <property type="entry name" value="LysM"/>
    <property type="match status" value="1"/>
</dbReference>
<feature type="domain" description="LysM" evidence="1">
    <location>
        <begin position="57"/>
        <end position="108"/>
    </location>
</feature>
<dbReference type="InterPro" id="IPR018392">
    <property type="entry name" value="LysM"/>
</dbReference>
<dbReference type="PROSITE" id="PS51782">
    <property type="entry name" value="LYSM"/>
    <property type="match status" value="1"/>
</dbReference>
<sequence>MTKEKRYYEKQRFAQRRMWMLLATILFITIGSAVFGSSFSDAHGNAQESPNTYKYYKSIVIQPGDTLWDIALEYKTDDYGSTQEYVDELKEINSLESDSIQESQYLMIAYYDEEFR</sequence>
<name>A0A6N2WET7_9FIRM</name>
<dbReference type="GO" id="GO:0051301">
    <property type="term" value="P:cell division"/>
    <property type="evidence" value="ECO:0007669"/>
    <property type="project" value="UniProtKB-KW"/>
</dbReference>
<dbReference type="Pfam" id="PF01476">
    <property type="entry name" value="LysM"/>
    <property type="match status" value="1"/>
</dbReference>
<evidence type="ECO:0000313" key="2">
    <source>
        <dbReference type="EMBL" id="VYT40740.1"/>
    </source>
</evidence>
<dbReference type="Gene3D" id="3.10.350.10">
    <property type="entry name" value="LysM domain"/>
    <property type="match status" value="1"/>
</dbReference>
<dbReference type="SUPFAM" id="SSF54106">
    <property type="entry name" value="LysM domain"/>
    <property type="match status" value="1"/>
</dbReference>